<dbReference type="Proteomes" id="UP000470772">
    <property type="component" value="Unassembled WGS sequence"/>
</dbReference>
<dbReference type="RefSeq" id="WP_156016695.1">
    <property type="nucleotide sequence ID" value="NZ_WGGD01000005.1"/>
</dbReference>
<feature type="transmembrane region" description="Helical" evidence="1">
    <location>
        <begin position="50"/>
        <end position="75"/>
    </location>
</feature>
<dbReference type="AlphaFoldDB" id="A0A6A9QKJ0"/>
<gene>
    <name evidence="2" type="ORF">GC250_06700</name>
</gene>
<sequence length="201" mass="22641">MKKFNYNEIVVLNPLQTRYQLFSSRVLVPRYVATSDGIYRANVGKRMKTFFAIYGTVIGIAVLVFVVLFGMIMVYSGFTVSFSNPIYLIPTLIGVGIIIGGVFGIVKLVKIGKRFGRIINDIEGELVIPWSQVKSIVVMNARQENVANRPSLTLNIIAPTYKEIGDWHVLTVDGRDITIPNVDDPYNKLVYVKNRFNLNFS</sequence>
<keyword evidence="1" id="KW-0472">Membrane</keyword>
<evidence type="ECO:0000313" key="2">
    <source>
        <dbReference type="EMBL" id="MUN29124.1"/>
    </source>
</evidence>
<keyword evidence="3" id="KW-1185">Reference proteome</keyword>
<reference evidence="2 3" key="1">
    <citation type="submission" date="2019-10" db="EMBL/GenBank/DDBJ databases">
        <title>Sequencing and Assembly of Multiple Reported Metal-Biooxidizing Members of the Extremely Thermoacidophilic Archaeal Family Sulfolobaceae.</title>
        <authorList>
            <person name="Counts J.A."/>
            <person name="Kelly R.M."/>
        </authorList>
    </citation>
    <scope>NUCLEOTIDE SEQUENCE [LARGE SCALE GENOMIC DNA]</scope>
    <source>
        <strain evidence="2 3">DSM 6482</strain>
    </source>
</reference>
<organism evidence="2 3">
    <name type="scientific">Sulfuracidifex metallicus DSM 6482 = JCM 9184</name>
    <dbReference type="NCBI Taxonomy" id="523847"/>
    <lineage>
        <taxon>Archaea</taxon>
        <taxon>Thermoproteota</taxon>
        <taxon>Thermoprotei</taxon>
        <taxon>Sulfolobales</taxon>
        <taxon>Sulfolobaceae</taxon>
        <taxon>Sulfuracidifex</taxon>
    </lineage>
</organism>
<keyword evidence="1" id="KW-1133">Transmembrane helix</keyword>
<evidence type="ECO:0000313" key="3">
    <source>
        <dbReference type="Proteomes" id="UP000470772"/>
    </source>
</evidence>
<name>A0A6A9QKJ0_SULME</name>
<dbReference type="EMBL" id="WGGD01000005">
    <property type="protein sequence ID" value="MUN29124.1"/>
    <property type="molecule type" value="Genomic_DNA"/>
</dbReference>
<comment type="caution">
    <text evidence="2">The sequence shown here is derived from an EMBL/GenBank/DDBJ whole genome shotgun (WGS) entry which is preliminary data.</text>
</comment>
<feature type="transmembrane region" description="Helical" evidence="1">
    <location>
        <begin position="87"/>
        <end position="109"/>
    </location>
</feature>
<keyword evidence="1" id="KW-0812">Transmembrane</keyword>
<proteinExistence type="predicted"/>
<protein>
    <submittedName>
        <fullName evidence="2">Conjugative plasmid protein (PARN3)</fullName>
    </submittedName>
</protein>
<evidence type="ECO:0000256" key="1">
    <source>
        <dbReference type="SAM" id="Phobius"/>
    </source>
</evidence>
<accession>A0A6A9QKJ0</accession>